<evidence type="ECO:0000313" key="2">
    <source>
        <dbReference type="Proteomes" id="UP000183018"/>
    </source>
</evidence>
<name>A0A1I3KCG8_9GAMM</name>
<sequence>MPAGELVRQLEAAFLPWLCRCQITHEDALVMRISDPANGDVLLQILGKPRASLSTTADLQRFVLQLRQELHEQVRLGEIRPGA</sequence>
<dbReference type="Proteomes" id="UP000183018">
    <property type="component" value="Unassembled WGS sequence"/>
</dbReference>
<evidence type="ECO:0008006" key="3">
    <source>
        <dbReference type="Google" id="ProtNLM"/>
    </source>
</evidence>
<dbReference type="Pfam" id="PF07865">
    <property type="entry name" value="DUF1652"/>
    <property type="match status" value="1"/>
</dbReference>
<organism evidence="1 2">
    <name type="scientific">Phytopseudomonas argentinensis</name>
    <dbReference type="NCBI Taxonomy" id="289370"/>
    <lineage>
        <taxon>Bacteria</taxon>
        <taxon>Pseudomonadati</taxon>
        <taxon>Pseudomonadota</taxon>
        <taxon>Gammaproteobacteria</taxon>
        <taxon>Pseudomonadales</taxon>
        <taxon>Pseudomonadaceae</taxon>
        <taxon>Phytopseudomonas</taxon>
    </lineage>
</organism>
<keyword evidence="2" id="KW-1185">Reference proteome</keyword>
<dbReference type="InterPro" id="IPR012448">
    <property type="entry name" value="DUF1652"/>
</dbReference>
<proteinExistence type="predicted"/>
<dbReference type="AlphaFoldDB" id="A0A1I3KCG8"/>
<reference evidence="2" key="1">
    <citation type="submission" date="2016-10" db="EMBL/GenBank/DDBJ databases">
        <authorList>
            <person name="Varghese N."/>
            <person name="Submissions S."/>
        </authorList>
    </citation>
    <scope>NUCLEOTIDE SEQUENCE [LARGE SCALE GENOMIC DNA]</scope>
    <source>
        <strain evidence="2">LMG 22563</strain>
    </source>
</reference>
<gene>
    <name evidence="1" type="ORF">SAMN05216602_2422</name>
</gene>
<dbReference type="EMBL" id="FORC01000002">
    <property type="protein sequence ID" value="SFI70211.1"/>
    <property type="molecule type" value="Genomic_DNA"/>
</dbReference>
<protein>
    <recommendedName>
        <fullName evidence="3">DUF1652 domain-containing protein</fullName>
    </recommendedName>
</protein>
<evidence type="ECO:0000313" key="1">
    <source>
        <dbReference type="EMBL" id="SFI70211.1"/>
    </source>
</evidence>
<accession>A0A1I3KCG8</accession>